<keyword evidence="4" id="KW-0808">Transferase</keyword>
<feature type="domain" description="CoA carboxyltransferase C-terminal" evidence="3">
    <location>
        <begin position="272"/>
        <end position="500"/>
    </location>
</feature>
<dbReference type="Proteomes" id="UP000000789">
    <property type="component" value="Chromosome"/>
</dbReference>
<dbReference type="GO" id="GO:0009317">
    <property type="term" value="C:acetyl-CoA carboxylase complex"/>
    <property type="evidence" value="ECO:0007669"/>
    <property type="project" value="UniProtKB-ARBA"/>
</dbReference>
<evidence type="ECO:0000256" key="1">
    <source>
        <dbReference type="ARBA" id="ARBA00006102"/>
    </source>
</evidence>
<dbReference type="Gene3D" id="3.90.226.10">
    <property type="entry name" value="2-enoyl-CoA Hydratase, Chain A, domain 1"/>
    <property type="match status" value="2"/>
</dbReference>
<dbReference type="Pfam" id="PF01039">
    <property type="entry name" value="Carboxyl_trans"/>
    <property type="match status" value="1"/>
</dbReference>
<dbReference type="PANTHER" id="PTHR43842:SF2">
    <property type="entry name" value="PROPIONYL-COA CARBOXYLASE BETA CHAIN, MITOCHONDRIAL"/>
    <property type="match status" value="1"/>
</dbReference>
<dbReference type="PANTHER" id="PTHR43842">
    <property type="entry name" value="PROPIONYL-COA CARBOXYLASE BETA CHAIN"/>
    <property type="match status" value="1"/>
</dbReference>
<dbReference type="KEGG" id="pmo:Pmob_0553"/>
<dbReference type="InterPro" id="IPR034733">
    <property type="entry name" value="AcCoA_carboxyl_beta"/>
</dbReference>
<dbReference type="eggNOG" id="COG4799">
    <property type="taxonomic scope" value="Bacteria"/>
</dbReference>
<dbReference type="GO" id="GO:0004658">
    <property type="term" value="F:propionyl-CoA carboxylase activity"/>
    <property type="evidence" value="ECO:0007669"/>
    <property type="project" value="UniProtKB-ARBA"/>
</dbReference>
<sequence length="518" mass="57103">MPDEELIQKIEELRKKKDSLLLGGGEERIEKQHKMGKLTARERIDALVDEGTFEEIDMLVKHRCTYFDLDKKEFPYDGVVTGFGEINGKKVAIFSQDFTIQGGSLGEMHAKKIMKLQDLAMKYGIPLIGINDSGGARIQEAVDALYGYGGIFYRNTQASGVIPQITVIAGPCAGGAVYSPAITDFVIMVDQTSQMFITGPQVIKTVTGEDIDKENLGGGKIHNSKSGVAHLLAKDDGQAMELVRKLLSYIPSNNVDPVEPIDYDKNYELPEEINEIVSPNPKKSYDVKDLINLVFDPGSFFEIHPHFAKNIVVGFARLEGKSVGIIANQPKILAGSLDIDASDKAARFIRFCDSFNIPIITFVDTPGYLPGVSQEHGGIIRHGAKLLYAYSESTVPMITVILRKAYGGAYIAMASQHLGADFVFAYPTAEIAVMGSEGAANIIFAKEIESSENPEERRKRRVEEYKERFANPYEAASRGYIEDVIEPIETRRRLATSLSIAYSKVKPTPSKKHGNIPL</sequence>
<dbReference type="FunFam" id="3.90.226.10:FF:000017">
    <property type="entry name" value="Propionyl-CoA carboxylase subunit beta 5"/>
    <property type="match status" value="1"/>
</dbReference>
<reference evidence="4" key="1">
    <citation type="submission" date="2007-11" db="EMBL/GenBank/DDBJ databases">
        <title>Complete sequence of Petroga mobilis SJ95.</title>
        <authorList>
            <consortium name="US DOE Joint Genome Institute"/>
            <person name="Copeland A."/>
            <person name="Lucas S."/>
            <person name="Lapidus A."/>
            <person name="Barry K."/>
            <person name="Glavina del Rio T."/>
            <person name="Dalin E."/>
            <person name="Tice H."/>
            <person name="Pitluck S."/>
            <person name="Meincke L."/>
            <person name="Brettin T."/>
            <person name="Bruce D."/>
            <person name="Detter J.C."/>
            <person name="Han C."/>
            <person name="Kuske C.R."/>
            <person name="Schmutz J."/>
            <person name="Larimer F."/>
            <person name="Land M."/>
            <person name="Hauser L."/>
            <person name="Kyrpides N."/>
            <person name="Mikhailova N."/>
            <person name="Noll K."/>
            <person name="Richardson P."/>
        </authorList>
    </citation>
    <scope>NUCLEOTIDE SEQUENCE [LARGE SCALE GENOMIC DNA]</scope>
    <source>
        <strain evidence="4">SJ95</strain>
    </source>
</reference>
<dbReference type="AlphaFoldDB" id="A9BH57"/>
<gene>
    <name evidence="4" type="ordered locus">Pmob_0553</name>
</gene>
<dbReference type="GO" id="GO:0015977">
    <property type="term" value="P:carbon fixation"/>
    <property type="evidence" value="ECO:0007669"/>
    <property type="project" value="UniProtKB-ARBA"/>
</dbReference>
<feature type="domain" description="CoA carboxyltransferase N-terminal" evidence="2">
    <location>
        <begin position="6"/>
        <end position="262"/>
    </location>
</feature>
<comment type="similarity">
    <text evidence="1">Belongs to the AccD/PCCB family.</text>
</comment>
<dbReference type="PROSITE" id="PS50980">
    <property type="entry name" value="COA_CT_NTER"/>
    <property type="match status" value="1"/>
</dbReference>
<evidence type="ECO:0000259" key="2">
    <source>
        <dbReference type="PROSITE" id="PS50980"/>
    </source>
</evidence>
<dbReference type="RefSeq" id="WP_012208391.1">
    <property type="nucleotide sequence ID" value="NC_010003.1"/>
</dbReference>
<dbReference type="PROSITE" id="PS50989">
    <property type="entry name" value="COA_CT_CTER"/>
    <property type="match status" value="1"/>
</dbReference>
<dbReference type="GO" id="GO:0016740">
    <property type="term" value="F:transferase activity"/>
    <property type="evidence" value="ECO:0007669"/>
    <property type="project" value="UniProtKB-KW"/>
</dbReference>
<evidence type="ECO:0000259" key="3">
    <source>
        <dbReference type="PROSITE" id="PS50989"/>
    </source>
</evidence>
<name>A9BH57_PETMO</name>
<dbReference type="FunFam" id="3.90.226.10:FF:000016">
    <property type="entry name" value="Propionyl-CoA carboxylase, beta subunit"/>
    <property type="match status" value="1"/>
</dbReference>
<keyword evidence="5" id="KW-1185">Reference proteome</keyword>
<dbReference type="EMBL" id="CP000879">
    <property type="protein sequence ID" value="ABX31287.1"/>
    <property type="molecule type" value="Genomic_DNA"/>
</dbReference>
<protein>
    <submittedName>
        <fullName evidence="4">Carboxyl transferase</fullName>
    </submittedName>
</protein>
<dbReference type="HOGENOM" id="CLU_018822_6_2_0"/>
<evidence type="ECO:0000313" key="5">
    <source>
        <dbReference type="Proteomes" id="UP000000789"/>
    </source>
</evidence>
<dbReference type="InterPro" id="IPR011762">
    <property type="entry name" value="COA_CT_N"/>
</dbReference>
<dbReference type="GO" id="GO:0003989">
    <property type="term" value="F:acetyl-CoA carboxylase activity"/>
    <property type="evidence" value="ECO:0007669"/>
    <property type="project" value="UniProtKB-ARBA"/>
</dbReference>
<organism evidence="4 5">
    <name type="scientific">Petrotoga mobilis (strain DSM 10674 / SJ95)</name>
    <dbReference type="NCBI Taxonomy" id="403833"/>
    <lineage>
        <taxon>Bacteria</taxon>
        <taxon>Thermotogati</taxon>
        <taxon>Thermotogota</taxon>
        <taxon>Thermotogae</taxon>
        <taxon>Petrotogales</taxon>
        <taxon>Petrotogaceae</taxon>
        <taxon>Petrotoga</taxon>
    </lineage>
</organism>
<accession>A9BH57</accession>
<dbReference type="InterPro" id="IPR029045">
    <property type="entry name" value="ClpP/crotonase-like_dom_sf"/>
</dbReference>
<evidence type="ECO:0000313" key="4">
    <source>
        <dbReference type="EMBL" id="ABX31287.1"/>
    </source>
</evidence>
<dbReference type="SUPFAM" id="SSF52096">
    <property type="entry name" value="ClpP/crotonase"/>
    <property type="match status" value="2"/>
</dbReference>
<dbReference type="InterPro" id="IPR011763">
    <property type="entry name" value="COA_CT_C"/>
</dbReference>
<dbReference type="OrthoDB" id="9803706at2"/>
<dbReference type="InterPro" id="IPR051047">
    <property type="entry name" value="AccD/PCCB"/>
</dbReference>
<dbReference type="STRING" id="403833.Pmob_0553"/>
<proteinExistence type="inferred from homology"/>